<organism evidence="3 4">
    <name type="scientific">Kyrpidia spormannii</name>
    <dbReference type="NCBI Taxonomy" id="2055160"/>
    <lineage>
        <taxon>Bacteria</taxon>
        <taxon>Bacillati</taxon>
        <taxon>Bacillota</taxon>
        <taxon>Bacilli</taxon>
        <taxon>Bacillales</taxon>
        <taxon>Alicyclobacillaceae</taxon>
        <taxon>Kyrpidia</taxon>
    </lineage>
</organism>
<dbReference type="CDD" id="cd06558">
    <property type="entry name" value="crotonase-like"/>
    <property type="match status" value="1"/>
</dbReference>
<keyword evidence="4" id="KW-1185">Reference proteome</keyword>
<dbReference type="PANTHER" id="PTHR43459:SF1">
    <property type="entry name" value="EG:BACN32G11.4 PROTEIN"/>
    <property type="match status" value="1"/>
</dbReference>
<dbReference type="Gene3D" id="1.10.12.10">
    <property type="entry name" value="Lyase 2-enoyl-coa Hydratase, Chain A, domain 2"/>
    <property type="match status" value="1"/>
</dbReference>
<dbReference type="OrthoDB" id="9775794at2"/>
<evidence type="ECO:0000256" key="2">
    <source>
        <dbReference type="ARBA" id="ARBA00023239"/>
    </source>
</evidence>
<dbReference type="Proteomes" id="UP000231932">
    <property type="component" value="Chromosome"/>
</dbReference>
<reference evidence="4" key="1">
    <citation type="submission" date="2017-11" db="EMBL/GenBank/DDBJ databases">
        <title>Complete Genome Sequence of Kyrpidia sp. Strain EA-1, a thermophilic, hydrogen-oxidizing Bacterium, isolated from the Azores.</title>
        <authorList>
            <person name="Reiner J.E."/>
            <person name="Lapp C.J."/>
            <person name="Bunk B."/>
            <person name="Gescher J."/>
        </authorList>
    </citation>
    <scope>NUCLEOTIDE SEQUENCE [LARGE SCALE GENOMIC DNA]</scope>
    <source>
        <strain evidence="4">EA-1</strain>
    </source>
</reference>
<dbReference type="PANTHER" id="PTHR43459">
    <property type="entry name" value="ENOYL-COA HYDRATASE"/>
    <property type="match status" value="1"/>
</dbReference>
<proteinExistence type="inferred from homology"/>
<evidence type="ECO:0000313" key="3">
    <source>
        <dbReference type="EMBL" id="ATY85199.1"/>
    </source>
</evidence>
<accession>A0A2K8N762</accession>
<dbReference type="InterPro" id="IPR001753">
    <property type="entry name" value="Enoyl-CoA_hydra/iso"/>
</dbReference>
<dbReference type="FunFam" id="1.10.12.10:FF:000001">
    <property type="entry name" value="Probable enoyl-CoA hydratase, mitochondrial"/>
    <property type="match status" value="1"/>
</dbReference>
<protein>
    <submittedName>
        <fullName evidence="3">2-(1,2-epoxy-1,2-dihydrophenyl)acetyl-CoA isomerase</fullName>
    </submittedName>
</protein>
<dbReference type="AlphaFoldDB" id="A0A2K8N762"/>
<keyword evidence="3" id="KW-0413">Isomerase</keyword>
<evidence type="ECO:0000256" key="1">
    <source>
        <dbReference type="ARBA" id="ARBA00005254"/>
    </source>
</evidence>
<dbReference type="GO" id="GO:0016853">
    <property type="term" value="F:isomerase activity"/>
    <property type="evidence" value="ECO:0007669"/>
    <property type="project" value="UniProtKB-KW"/>
</dbReference>
<dbReference type="InterPro" id="IPR029045">
    <property type="entry name" value="ClpP/crotonase-like_dom_sf"/>
</dbReference>
<dbReference type="EMBL" id="CP024955">
    <property type="protein sequence ID" value="ATY85199.1"/>
    <property type="molecule type" value="Genomic_DNA"/>
</dbReference>
<dbReference type="Gene3D" id="3.90.226.10">
    <property type="entry name" value="2-enoyl-CoA Hydratase, Chain A, domain 1"/>
    <property type="match status" value="1"/>
</dbReference>
<dbReference type="SUPFAM" id="SSF52096">
    <property type="entry name" value="ClpP/crotonase"/>
    <property type="match status" value="1"/>
</dbReference>
<dbReference type="Pfam" id="PF00378">
    <property type="entry name" value="ECH_1"/>
    <property type="match status" value="1"/>
</dbReference>
<dbReference type="KEGG" id="kyr:CVV65_09915"/>
<comment type="similarity">
    <text evidence="1">Belongs to the enoyl-CoA hydratase/isomerase family.</text>
</comment>
<gene>
    <name evidence="3" type="ORF">CVV65_09915</name>
</gene>
<name>A0A2K8N762_9BACL</name>
<evidence type="ECO:0000313" key="4">
    <source>
        <dbReference type="Proteomes" id="UP000231932"/>
    </source>
</evidence>
<dbReference type="InterPro" id="IPR014748">
    <property type="entry name" value="Enoyl-CoA_hydra_C"/>
</dbReference>
<sequence>MNPAYETVEYAREGRVARIVLNRPEQLNAFNPQMRRELLDALKRAERDPEIRAVLLGAKGRAFCAGQDLETIRSQAGLDYGDLLREGYNPIVQVIVRMDKPVVAMVQGAAAGAGASLAFACDLAIASEKASFVEAFIHIGLVPDTGSCWFLPRLAGLKKAMELALLGDRISAAEAERLGLINRVVPPERLEEEALTLAERLAAMPPLAVARTKRALYRGLSASLEETLALEARLQSESGRTEDHREGMQAFFEKRRPEFYGR</sequence>
<dbReference type="RefSeq" id="WP_100667989.1">
    <property type="nucleotide sequence ID" value="NZ_CP024955.1"/>
</dbReference>
<keyword evidence="2" id="KW-0456">Lyase</keyword>
<dbReference type="GO" id="GO:0016836">
    <property type="term" value="F:hydro-lyase activity"/>
    <property type="evidence" value="ECO:0007669"/>
    <property type="project" value="UniProtKB-ARBA"/>
</dbReference>